<dbReference type="AlphaFoldDB" id="A0A2P2Q4Y2"/>
<reference evidence="1" key="1">
    <citation type="submission" date="2018-02" db="EMBL/GenBank/DDBJ databases">
        <title>Rhizophora mucronata_Transcriptome.</title>
        <authorList>
            <person name="Meera S.P."/>
            <person name="Sreeshan A."/>
            <person name="Augustine A."/>
        </authorList>
    </citation>
    <scope>NUCLEOTIDE SEQUENCE</scope>
    <source>
        <tissue evidence="1">Leaf</tissue>
    </source>
</reference>
<accession>A0A2P2Q4Y2</accession>
<proteinExistence type="predicted"/>
<sequence length="154" mass="16092">MNSPSYATEKTYQGPSVPWTLCRRSVFGPIPSLTPSLSSAAWLAVLLTWASASTVTFSPMATNPTSASSTLSSICMLNLTSCRMLEICLTVCPTETSSLGPPSFLPTLLPSSTARPSACSSSCSGMASLQICSPTPLYSEHAMACFISASYTLA</sequence>
<protein>
    <submittedName>
        <fullName evidence="1">Pentatricopeptide repeat-containing protein At2g03880</fullName>
    </submittedName>
</protein>
<evidence type="ECO:0000313" key="1">
    <source>
        <dbReference type="EMBL" id="MBX62018.1"/>
    </source>
</evidence>
<dbReference type="EMBL" id="GGEC01081534">
    <property type="protein sequence ID" value="MBX62018.1"/>
    <property type="molecule type" value="Transcribed_RNA"/>
</dbReference>
<name>A0A2P2Q4Y2_RHIMU</name>
<organism evidence="1">
    <name type="scientific">Rhizophora mucronata</name>
    <name type="common">Asiatic mangrove</name>
    <dbReference type="NCBI Taxonomy" id="61149"/>
    <lineage>
        <taxon>Eukaryota</taxon>
        <taxon>Viridiplantae</taxon>
        <taxon>Streptophyta</taxon>
        <taxon>Embryophyta</taxon>
        <taxon>Tracheophyta</taxon>
        <taxon>Spermatophyta</taxon>
        <taxon>Magnoliopsida</taxon>
        <taxon>eudicotyledons</taxon>
        <taxon>Gunneridae</taxon>
        <taxon>Pentapetalae</taxon>
        <taxon>rosids</taxon>
        <taxon>fabids</taxon>
        <taxon>Malpighiales</taxon>
        <taxon>Rhizophoraceae</taxon>
        <taxon>Rhizophora</taxon>
    </lineage>
</organism>